<comment type="caution">
    <text evidence="1">The sequence shown here is derived from an EMBL/GenBank/DDBJ whole genome shotgun (WGS) entry which is preliminary data.</text>
</comment>
<dbReference type="EMBL" id="MVGT01004219">
    <property type="protein sequence ID" value="OVA01055.1"/>
    <property type="molecule type" value="Genomic_DNA"/>
</dbReference>
<protein>
    <submittedName>
        <fullName evidence="1">Uncharacterized protein</fullName>
    </submittedName>
</protein>
<dbReference type="AlphaFoldDB" id="A0A200PS92"/>
<gene>
    <name evidence="1" type="ORF">BVC80_989g54</name>
</gene>
<dbReference type="STRING" id="56857.A0A200PS92"/>
<organism evidence="1 2">
    <name type="scientific">Macleaya cordata</name>
    <name type="common">Five-seeded plume-poppy</name>
    <name type="synonym">Bocconia cordata</name>
    <dbReference type="NCBI Taxonomy" id="56857"/>
    <lineage>
        <taxon>Eukaryota</taxon>
        <taxon>Viridiplantae</taxon>
        <taxon>Streptophyta</taxon>
        <taxon>Embryophyta</taxon>
        <taxon>Tracheophyta</taxon>
        <taxon>Spermatophyta</taxon>
        <taxon>Magnoliopsida</taxon>
        <taxon>Ranunculales</taxon>
        <taxon>Papaveraceae</taxon>
        <taxon>Papaveroideae</taxon>
        <taxon>Macleaya</taxon>
    </lineage>
</organism>
<name>A0A200PS92_MACCD</name>
<accession>A0A200PS92</accession>
<evidence type="ECO:0000313" key="2">
    <source>
        <dbReference type="Proteomes" id="UP000195402"/>
    </source>
</evidence>
<proteinExistence type="predicted"/>
<keyword evidence="2" id="KW-1185">Reference proteome</keyword>
<dbReference type="InParanoid" id="A0A200PS92"/>
<dbReference type="Proteomes" id="UP000195402">
    <property type="component" value="Unassembled WGS sequence"/>
</dbReference>
<dbReference type="OrthoDB" id="2001605at2759"/>
<evidence type="ECO:0000313" key="1">
    <source>
        <dbReference type="EMBL" id="OVA01055.1"/>
    </source>
</evidence>
<sequence>MVIESDFNWTLDRFIHEVAAQSVDNWNVAFKRRLYDHEVREAAVLMDLLENFKFADGEEDSRNWKWSKKGEFSVRSMYNASLNFDDVGKDAGVSTVLQGFVIDLLDDWHKKFVSRQAKLIWKMIPVPIMWTVWKEWNRRIFEEKDQCWSRVLNSVKVLIYSWEKLHNDFKGVTLDYLMGHWKEFIFDPP</sequence>
<reference evidence="1 2" key="1">
    <citation type="journal article" date="2017" name="Mol. Plant">
        <title>The Genome of Medicinal Plant Macleaya cordata Provides New Insights into Benzylisoquinoline Alkaloids Metabolism.</title>
        <authorList>
            <person name="Liu X."/>
            <person name="Liu Y."/>
            <person name="Huang P."/>
            <person name="Ma Y."/>
            <person name="Qing Z."/>
            <person name="Tang Q."/>
            <person name="Cao H."/>
            <person name="Cheng P."/>
            <person name="Zheng Y."/>
            <person name="Yuan Z."/>
            <person name="Zhou Y."/>
            <person name="Liu J."/>
            <person name="Tang Z."/>
            <person name="Zhuo Y."/>
            <person name="Zhang Y."/>
            <person name="Yu L."/>
            <person name="Huang J."/>
            <person name="Yang P."/>
            <person name="Peng Q."/>
            <person name="Zhang J."/>
            <person name="Jiang W."/>
            <person name="Zhang Z."/>
            <person name="Lin K."/>
            <person name="Ro D.K."/>
            <person name="Chen X."/>
            <person name="Xiong X."/>
            <person name="Shang Y."/>
            <person name="Huang S."/>
            <person name="Zeng J."/>
        </authorList>
    </citation>
    <scope>NUCLEOTIDE SEQUENCE [LARGE SCALE GENOMIC DNA]</scope>
    <source>
        <strain evidence="2">cv. BLH2017</strain>
        <tissue evidence="1">Root</tissue>
    </source>
</reference>